<dbReference type="GO" id="GO:0070681">
    <property type="term" value="P:glutaminyl-tRNAGln biosynthesis via transamidation"/>
    <property type="evidence" value="ECO:0007669"/>
    <property type="project" value="TreeGrafter"/>
</dbReference>
<evidence type="ECO:0000313" key="2">
    <source>
        <dbReference type="Proteomes" id="UP000294309"/>
    </source>
</evidence>
<dbReference type="EMBL" id="CP038013">
    <property type="protein sequence ID" value="QBQ07337.1"/>
    <property type="molecule type" value="Genomic_DNA"/>
</dbReference>
<dbReference type="Proteomes" id="UP000294309">
    <property type="component" value="Chromosome"/>
</dbReference>
<name>A0A4P7AGS1_9MOLU</name>
<gene>
    <name evidence="1" type="primary">gatC</name>
    <name evidence="1" type="ORF">SGLAD_v1c01380</name>
</gene>
<dbReference type="Pfam" id="PF02686">
    <property type="entry name" value="GatC"/>
    <property type="match status" value="1"/>
</dbReference>
<dbReference type="PANTHER" id="PTHR15004">
    <property type="entry name" value="GLUTAMYL-TRNA(GLN) AMIDOTRANSFERASE SUBUNIT C, MITOCHONDRIAL"/>
    <property type="match status" value="1"/>
</dbReference>
<dbReference type="InterPro" id="IPR036113">
    <property type="entry name" value="Asp/Glu-ADT_sf_sub_c"/>
</dbReference>
<reference evidence="1 2" key="1">
    <citation type="submission" date="2019-03" db="EMBL/GenBank/DDBJ databases">
        <title>Complete genome sequence of Spiroplasma gladiatoris TG-1 (DSM 22552).</title>
        <authorList>
            <person name="Lin Y.-C."/>
            <person name="Chou L."/>
            <person name="Kuo C.-H."/>
        </authorList>
    </citation>
    <scope>NUCLEOTIDE SEQUENCE [LARGE SCALE GENOMIC DNA]</scope>
    <source>
        <strain evidence="1 2">TG-1</strain>
    </source>
</reference>
<keyword evidence="1" id="KW-0808">Transferase</keyword>
<organism evidence="1 2">
    <name type="scientific">Spiroplasma gladiatoris</name>
    <dbReference type="NCBI Taxonomy" id="2143"/>
    <lineage>
        <taxon>Bacteria</taxon>
        <taxon>Bacillati</taxon>
        <taxon>Mycoplasmatota</taxon>
        <taxon>Mollicutes</taxon>
        <taxon>Entomoplasmatales</taxon>
        <taxon>Spiroplasmataceae</taxon>
        <taxon>Spiroplasma</taxon>
    </lineage>
</organism>
<proteinExistence type="predicted"/>
<dbReference type="InterPro" id="IPR003837">
    <property type="entry name" value="GatC"/>
</dbReference>
<dbReference type="GO" id="GO:0016740">
    <property type="term" value="F:transferase activity"/>
    <property type="evidence" value="ECO:0007669"/>
    <property type="project" value="UniProtKB-KW"/>
</dbReference>
<accession>A0A4P7AGS1</accession>
<dbReference type="PANTHER" id="PTHR15004:SF0">
    <property type="entry name" value="GLUTAMYL-TRNA(GLN) AMIDOTRANSFERASE SUBUNIT C, MITOCHONDRIAL"/>
    <property type="match status" value="1"/>
</dbReference>
<evidence type="ECO:0000313" key="1">
    <source>
        <dbReference type="EMBL" id="QBQ07337.1"/>
    </source>
</evidence>
<dbReference type="KEGG" id="sgq:SGLAD_v1c01380"/>
<dbReference type="OrthoDB" id="399009at2"/>
<dbReference type="SUPFAM" id="SSF141000">
    <property type="entry name" value="Glu-tRNAGln amidotransferase C subunit"/>
    <property type="match status" value="1"/>
</dbReference>
<sequence length="96" mass="11198">MKIEKKLIYELADDIMLDLTEQEADEFLKLENDLLSKFEKVFAINVNGVEPSHYCFEYLNSYLRDDNQTRVIQKNELLNNAPKVVDGFVAIEKVVK</sequence>
<dbReference type="NCBIfam" id="TIGR00135">
    <property type="entry name" value="gatC"/>
    <property type="match status" value="1"/>
</dbReference>
<dbReference type="GO" id="GO:0006450">
    <property type="term" value="P:regulation of translational fidelity"/>
    <property type="evidence" value="ECO:0007669"/>
    <property type="project" value="InterPro"/>
</dbReference>
<protein>
    <submittedName>
        <fullName evidence="1">Glutamyl-tRNA(Gln) amidotransferase subunit C</fullName>
    </submittedName>
</protein>
<dbReference type="RefSeq" id="WP_134297139.1">
    <property type="nucleotide sequence ID" value="NZ_CP038013.1"/>
</dbReference>
<keyword evidence="2" id="KW-1185">Reference proteome</keyword>
<dbReference type="AlphaFoldDB" id="A0A4P7AGS1"/>